<gene>
    <name evidence="1" type="ORF">I7I52_09784</name>
</gene>
<proteinExistence type="predicted"/>
<accession>A0A8H7Z1K6</accession>
<protein>
    <submittedName>
        <fullName evidence="1">Uncharacterized protein</fullName>
    </submittedName>
</protein>
<dbReference type="VEuPathDB" id="FungiDB:I7I52_09784"/>
<dbReference type="EMBL" id="JAEVHI010000002">
    <property type="protein sequence ID" value="KAG5299458.1"/>
    <property type="molecule type" value="Genomic_DNA"/>
</dbReference>
<reference evidence="1 2" key="1">
    <citation type="submission" date="2021-01" db="EMBL/GenBank/DDBJ databases">
        <title>Chromosome-level genome assembly of a human fungal pathogen reveals clustering of transcriptionally co-regulated genes.</title>
        <authorList>
            <person name="Voorhies M."/>
            <person name="Cohen S."/>
            <person name="Shea T.P."/>
            <person name="Petrus S."/>
            <person name="Munoz J.F."/>
            <person name="Poplawski S."/>
            <person name="Goldman W.E."/>
            <person name="Michael T."/>
            <person name="Cuomo C.A."/>
            <person name="Sil A."/>
            <person name="Beyhan S."/>
        </authorList>
    </citation>
    <scope>NUCLEOTIDE SEQUENCE [LARGE SCALE GENOMIC DNA]</scope>
    <source>
        <strain evidence="1 2">G184AR</strain>
    </source>
</reference>
<evidence type="ECO:0000313" key="2">
    <source>
        <dbReference type="Proteomes" id="UP000670092"/>
    </source>
</evidence>
<evidence type="ECO:0000313" key="1">
    <source>
        <dbReference type="EMBL" id="KAG5299458.1"/>
    </source>
</evidence>
<dbReference type="AlphaFoldDB" id="A0A8H7Z1K6"/>
<comment type="caution">
    <text evidence="1">The sequence shown here is derived from an EMBL/GenBank/DDBJ whole genome shotgun (WGS) entry which is preliminary data.</text>
</comment>
<name>A0A8H7Z1K6_AJECA</name>
<organism evidence="1 2">
    <name type="scientific">Ajellomyces capsulatus</name>
    <name type="common">Darling's disease fungus</name>
    <name type="synonym">Histoplasma capsulatum</name>
    <dbReference type="NCBI Taxonomy" id="5037"/>
    <lineage>
        <taxon>Eukaryota</taxon>
        <taxon>Fungi</taxon>
        <taxon>Dikarya</taxon>
        <taxon>Ascomycota</taxon>
        <taxon>Pezizomycotina</taxon>
        <taxon>Eurotiomycetes</taxon>
        <taxon>Eurotiomycetidae</taxon>
        <taxon>Onygenales</taxon>
        <taxon>Ajellomycetaceae</taxon>
        <taxon>Histoplasma</taxon>
    </lineage>
</organism>
<dbReference type="Proteomes" id="UP000670092">
    <property type="component" value="Unassembled WGS sequence"/>
</dbReference>
<sequence length="87" mass="9638">MSPQNVVCDEKGYIYIYMYMYIGNHHSGLSSAQHPLARSSPLFICEKEASRKETIASMPSGSLIQCPPFSGPECSTQSTHIPILVQF</sequence>